<sequence>MLLPETLPLGLWVLGSTGSCSKQSLRSDLPSQYRLEAQSLGVGCKAVLHGVNTCGPILSSVVMLLRGSLHFAVDVPLANRDTRQVCGSADNSLVLLLCVYYPNARWAAGITLSGGSNNTIVAKVKAHWAADEFGLCDTCLAAVSIQDELNVRGLMADRFWLVRLPWLVLAAAAADFLYVYFFQFPSVIARDQPDVALVDHGPSQPLVGGGPRINGKFAAEAVVPRVVDKHGINICNLHEGSFMFECRCLLDDVKRLLRKVTLSLQWTCLCRECCPH</sequence>
<keyword evidence="1" id="KW-0812">Transmembrane</keyword>
<protein>
    <submittedName>
        <fullName evidence="2">Uncharacterized protein</fullName>
    </submittedName>
</protein>
<dbReference type="Proteomes" id="UP001218218">
    <property type="component" value="Unassembled WGS sequence"/>
</dbReference>
<accession>A0AAD6Z781</accession>
<evidence type="ECO:0000313" key="3">
    <source>
        <dbReference type="Proteomes" id="UP001218218"/>
    </source>
</evidence>
<keyword evidence="1" id="KW-0472">Membrane</keyword>
<keyword evidence="1" id="KW-1133">Transmembrane helix</keyword>
<evidence type="ECO:0000313" key="2">
    <source>
        <dbReference type="EMBL" id="KAJ7310804.1"/>
    </source>
</evidence>
<evidence type="ECO:0000256" key="1">
    <source>
        <dbReference type="SAM" id="Phobius"/>
    </source>
</evidence>
<keyword evidence="3" id="KW-1185">Reference proteome</keyword>
<gene>
    <name evidence="2" type="ORF">DFH08DRAFT_822902</name>
</gene>
<organism evidence="2 3">
    <name type="scientific">Mycena albidolilacea</name>
    <dbReference type="NCBI Taxonomy" id="1033008"/>
    <lineage>
        <taxon>Eukaryota</taxon>
        <taxon>Fungi</taxon>
        <taxon>Dikarya</taxon>
        <taxon>Basidiomycota</taxon>
        <taxon>Agaricomycotina</taxon>
        <taxon>Agaricomycetes</taxon>
        <taxon>Agaricomycetidae</taxon>
        <taxon>Agaricales</taxon>
        <taxon>Marasmiineae</taxon>
        <taxon>Mycenaceae</taxon>
        <taxon>Mycena</taxon>
    </lineage>
</organism>
<reference evidence="2" key="1">
    <citation type="submission" date="2023-03" db="EMBL/GenBank/DDBJ databases">
        <title>Massive genome expansion in bonnet fungi (Mycena s.s.) driven by repeated elements and novel gene families across ecological guilds.</title>
        <authorList>
            <consortium name="Lawrence Berkeley National Laboratory"/>
            <person name="Harder C.B."/>
            <person name="Miyauchi S."/>
            <person name="Viragh M."/>
            <person name="Kuo A."/>
            <person name="Thoen E."/>
            <person name="Andreopoulos B."/>
            <person name="Lu D."/>
            <person name="Skrede I."/>
            <person name="Drula E."/>
            <person name="Henrissat B."/>
            <person name="Morin E."/>
            <person name="Kohler A."/>
            <person name="Barry K."/>
            <person name="LaButti K."/>
            <person name="Morin E."/>
            <person name="Salamov A."/>
            <person name="Lipzen A."/>
            <person name="Mereny Z."/>
            <person name="Hegedus B."/>
            <person name="Baldrian P."/>
            <person name="Stursova M."/>
            <person name="Weitz H."/>
            <person name="Taylor A."/>
            <person name="Grigoriev I.V."/>
            <person name="Nagy L.G."/>
            <person name="Martin F."/>
            <person name="Kauserud H."/>
        </authorList>
    </citation>
    <scope>NUCLEOTIDE SEQUENCE</scope>
    <source>
        <strain evidence="2">CBHHK002</strain>
    </source>
</reference>
<comment type="caution">
    <text evidence="2">The sequence shown here is derived from an EMBL/GenBank/DDBJ whole genome shotgun (WGS) entry which is preliminary data.</text>
</comment>
<proteinExistence type="predicted"/>
<name>A0AAD6Z781_9AGAR</name>
<dbReference type="EMBL" id="JARIHO010000077">
    <property type="protein sequence ID" value="KAJ7310804.1"/>
    <property type="molecule type" value="Genomic_DNA"/>
</dbReference>
<dbReference type="AlphaFoldDB" id="A0AAD6Z781"/>
<feature type="transmembrane region" description="Helical" evidence="1">
    <location>
        <begin position="160"/>
        <end position="181"/>
    </location>
</feature>